<evidence type="ECO:0000313" key="3">
    <source>
        <dbReference type="Proteomes" id="UP001218188"/>
    </source>
</evidence>
<dbReference type="Proteomes" id="UP001218188">
    <property type="component" value="Unassembled WGS sequence"/>
</dbReference>
<proteinExistence type="predicted"/>
<evidence type="ECO:0000256" key="1">
    <source>
        <dbReference type="SAM" id="MobiDB-lite"/>
    </source>
</evidence>
<comment type="caution">
    <text evidence="2">The sequence shown here is derived from an EMBL/GenBank/DDBJ whole genome shotgun (WGS) entry which is preliminary data.</text>
</comment>
<keyword evidence="3" id="KW-1185">Reference proteome</keyword>
<dbReference type="EMBL" id="JARJCM010000045">
    <property type="protein sequence ID" value="KAJ7036083.1"/>
    <property type="molecule type" value="Genomic_DNA"/>
</dbReference>
<name>A0AAD6X239_9AGAR</name>
<reference evidence="2" key="1">
    <citation type="submission" date="2023-03" db="EMBL/GenBank/DDBJ databases">
        <title>Massive genome expansion in bonnet fungi (Mycena s.s.) driven by repeated elements and novel gene families across ecological guilds.</title>
        <authorList>
            <consortium name="Lawrence Berkeley National Laboratory"/>
            <person name="Harder C.B."/>
            <person name="Miyauchi S."/>
            <person name="Viragh M."/>
            <person name="Kuo A."/>
            <person name="Thoen E."/>
            <person name="Andreopoulos B."/>
            <person name="Lu D."/>
            <person name="Skrede I."/>
            <person name="Drula E."/>
            <person name="Henrissat B."/>
            <person name="Morin E."/>
            <person name="Kohler A."/>
            <person name="Barry K."/>
            <person name="LaButti K."/>
            <person name="Morin E."/>
            <person name="Salamov A."/>
            <person name="Lipzen A."/>
            <person name="Mereny Z."/>
            <person name="Hegedus B."/>
            <person name="Baldrian P."/>
            <person name="Stursova M."/>
            <person name="Weitz H."/>
            <person name="Taylor A."/>
            <person name="Grigoriev I.V."/>
            <person name="Nagy L.G."/>
            <person name="Martin F."/>
            <person name="Kauserud H."/>
        </authorList>
    </citation>
    <scope>NUCLEOTIDE SEQUENCE</scope>
    <source>
        <strain evidence="2">CBHHK200</strain>
    </source>
</reference>
<evidence type="ECO:0000313" key="2">
    <source>
        <dbReference type="EMBL" id="KAJ7036083.1"/>
    </source>
</evidence>
<feature type="region of interest" description="Disordered" evidence="1">
    <location>
        <begin position="96"/>
        <end position="129"/>
    </location>
</feature>
<accession>A0AAD6X239</accession>
<protein>
    <submittedName>
        <fullName evidence="2">Uncharacterized protein</fullName>
    </submittedName>
</protein>
<organism evidence="2 3">
    <name type="scientific">Mycena alexandri</name>
    <dbReference type="NCBI Taxonomy" id="1745969"/>
    <lineage>
        <taxon>Eukaryota</taxon>
        <taxon>Fungi</taxon>
        <taxon>Dikarya</taxon>
        <taxon>Basidiomycota</taxon>
        <taxon>Agaricomycotina</taxon>
        <taxon>Agaricomycetes</taxon>
        <taxon>Agaricomycetidae</taxon>
        <taxon>Agaricales</taxon>
        <taxon>Marasmiineae</taxon>
        <taxon>Mycenaceae</taxon>
        <taxon>Mycena</taxon>
    </lineage>
</organism>
<gene>
    <name evidence="2" type="ORF">C8F04DRAFT_1181617</name>
</gene>
<dbReference type="AlphaFoldDB" id="A0AAD6X239"/>
<sequence length="129" mass="15002">MIPVQIWQQYEEMRRTIQYDEWMTEQWRARAGARTRNVAPEVEEGLRAYVMEHVKREEVTCTKLVAQWRGLRERAGAYLAGVRDDMRGLAQVVVDLDGDEEEPDDEGDVEGDENVDGEEEDDPEDNDDE</sequence>